<organism evidence="2 3">
    <name type="scientific">Thiothrix eikelboomii</name>
    <dbReference type="NCBI Taxonomy" id="92487"/>
    <lineage>
        <taxon>Bacteria</taxon>
        <taxon>Pseudomonadati</taxon>
        <taxon>Pseudomonadota</taxon>
        <taxon>Gammaproteobacteria</taxon>
        <taxon>Thiotrichales</taxon>
        <taxon>Thiotrichaceae</taxon>
        <taxon>Thiothrix</taxon>
    </lineage>
</organism>
<dbReference type="RefSeq" id="WP_078922050.1">
    <property type="nucleotide sequence ID" value="NZ_FUYB01000005.1"/>
</dbReference>
<keyword evidence="1" id="KW-0732">Signal</keyword>
<evidence type="ECO:0000313" key="3">
    <source>
        <dbReference type="Proteomes" id="UP000190460"/>
    </source>
</evidence>
<proteinExistence type="predicted"/>
<keyword evidence="3" id="KW-1185">Reference proteome</keyword>
<feature type="chain" id="PRO_5012142887" evidence="1">
    <location>
        <begin position="24"/>
        <end position="91"/>
    </location>
</feature>
<protein>
    <submittedName>
        <fullName evidence="2">Uncharacterized protein</fullName>
    </submittedName>
</protein>
<evidence type="ECO:0000313" key="2">
    <source>
        <dbReference type="EMBL" id="SKA75845.1"/>
    </source>
</evidence>
<feature type="signal peptide" evidence="1">
    <location>
        <begin position="1"/>
        <end position="23"/>
    </location>
</feature>
<dbReference type="Proteomes" id="UP000190460">
    <property type="component" value="Unassembled WGS sequence"/>
</dbReference>
<name>A0A1T4WG18_9GAMM</name>
<accession>A0A1T4WG18</accession>
<dbReference type="AlphaFoldDB" id="A0A1T4WG18"/>
<dbReference type="EMBL" id="FUYB01000005">
    <property type="protein sequence ID" value="SKA75845.1"/>
    <property type="molecule type" value="Genomic_DNA"/>
</dbReference>
<reference evidence="2 3" key="1">
    <citation type="submission" date="2017-02" db="EMBL/GenBank/DDBJ databases">
        <authorList>
            <person name="Peterson S.W."/>
        </authorList>
    </citation>
    <scope>NUCLEOTIDE SEQUENCE [LARGE SCALE GENOMIC DNA]</scope>
    <source>
        <strain evidence="2 3">ATCC 49788</strain>
    </source>
</reference>
<sequence>MKIRQMVLALSVSVLAFSSSAFAEGTFYVGANGGPLYGTYGCVMAANETPYSECGAKTEPAKPAPAPAPVVKVITDCKQCAMQKKAMPKKK</sequence>
<evidence type="ECO:0000256" key="1">
    <source>
        <dbReference type="SAM" id="SignalP"/>
    </source>
</evidence>
<gene>
    <name evidence="2" type="ORF">SAMN02745130_01586</name>
</gene>